<accession>A0A8H5BE03</accession>
<feature type="region of interest" description="Disordered" evidence="1">
    <location>
        <begin position="416"/>
        <end position="498"/>
    </location>
</feature>
<dbReference type="GO" id="GO:0003729">
    <property type="term" value="F:mRNA binding"/>
    <property type="evidence" value="ECO:0007669"/>
    <property type="project" value="InterPro"/>
</dbReference>
<dbReference type="OrthoDB" id="2922289at2759"/>
<feature type="compositionally biased region" description="Basic and acidic residues" evidence="1">
    <location>
        <begin position="555"/>
        <end position="564"/>
    </location>
</feature>
<feature type="compositionally biased region" description="Low complexity" evidence="1">
    <location>
        <begin position="602"/>
        <end position="618"/>
    </location>
</feature>
<feature type="region of interest" description="Disordered" evidence="1">
    <location>
        <begin position="715"/>
        <end position="757"/>
    </location>
</feature>
<dbReference type="PANTHER" id="PTHR40788">
    <property type="entry name" value="CLR5 DOMAIN-CONTAINING PROTEIN-RELATED"/>
    <property type="match status" value="1"/>
</dbReference>
<feature type="compositionally biased region" description="Polar residues" evidence="1">
    <location>
        <begin position="451"/>
        <end position="462"/>
    </location>
</feature>
<feature type="compositionally biased region" description="Basic and acidic residues" evidence="1">
    <location>
        <begin position="734"/>
        <end position="757"/>
    </location>
</feature>
<dbReference type="AlphaFoldDB" id="A0A8H5BE03"/>
<feature type="region of interest" description="Disordered" evidence="1">
    <location>
        <begin position="512"/>
        <end position="687"/>
    </location>
</feature>
<dbReference type="PANTHER" id="PTHR40788:SF1">
    <property type="entry name" value="IPA PROTEIN"/>
    <property type="match status" value="1"/>
</dbReference>
<feature type="compositionally biased region" description="Low complexity" evidence="1">
    <location>
        <begin position="663"/>
        <end position="687"/>
    </location>
</feature>
<feature type="compositionally biased region" description="Low complexity" evidence="1">
    <location>
        <begin position="565"/>
        <end position="577"/>
    </location>
</feature>
<feature type="compositionally biased region" description="Basic residues" evidence="1">
    <location>
        <begin position="634"/>
        <end position="647"/>
    </location>
</feature>
<feature type="compositionally biased region" description="Polar residues" evidence="1">
    <location>
        <begin position="1"/>
        <end position="10"/>
    </location>
</feature>
<dbReference type="InterPro" id="IPR012933">
    <property type="entry name" value="HicA_mRNA_interferase"/>
</dbReference>
<feature type="compositionally biased region" description="Basic and acidic residues" evidence="1">
    <location>
        <begin position="512"/>
        <end position="522"/>
    </location>
</feature>
<keyword evidence="3" id="KW-1185">Reference proteome</keyword>
<dbReference type="Proteomes" id="UP000567179">
    <property type="component" value="Unassembled WGS sequence"/>
</dbReference>
<evidence type="ECO:0000313" key="2">
    <source>
        <dbReference type="EMBL" id="KAF5321572.1"/>
    </source>
</evidence>
<protein>
    <submittedName>
        <fullName evidence="2">Uncharacterized protein</fullName>
    </submittedName>
</protein>
<evidence type="ECO:0000256" key="1">
    <source>
        <dbReference type="SAM" id="MobiDB-lite"/>
    </source>
</evidence>
<reference evidence="2 3" key="1">
    <citation type="journal article" date="2020" name="ISME J.">
        <title>Uncovering the hidden diversity of litter-decomposition mechanisms in mushroom-forming fungi.</title>
        <authorList>
            <person name="Floudas D."/>
            <person name="Bentzer J."/>
            <person name="Ahren D."/>
            <person name="Johansson T."/>
            <person name="Persson P."/>
            <person name="Tunlid A."/>
        </authorList>
    </citation>
    <scope>NUCLEOTIDE SEQUENCE [LARGE SCALE GENOMIC DNA]</scope>
    <source>
        <strain evidence="2 3">CBS 101986</strain>
    </source>
</reference>
<dbReference type="EMBL" id="JAACJJ010000028">
    <property type="protein sequence ID" value="KAF5321572.1"/>
    <property type="molecule type" value="Genomic_DNA"/>
</dbReference>
<gene>
    <name evidence="2" type="ORF">D9619_001542</name>
</gene>
<comment type="caution">
    <text evidence="2">The sequence shown here is derived from an EMBL/GenBank/DDBJ whole genome shotgun (WGS) entry which is preliminary data.</text>
</comment>
<feature type="region of interest" description="Disordered" evidence="1">
    <location>
        <begin position="1"/>
        <end position="38"/>
    </location>
</feature>
<feature type="compositionally biased region" description="Basic and acidic residues" evidence="1">
    <location>
        <begin position="717"/>
        <end position="727"/>
    </location>
</feature>
<feature type="compositionally biased region" description="Polar residues" evidence="1">
    <location>
        <begin position="22"/>
        <end position="38"/>
    </location>
</feature>
<organism evidence="2 3">
    <name type="scientific">Psilocybe cf. subviscida</name>
    <dbReference type="NCBI Taxonomy" id="2480587"/>
    <lineage>
        <taxon>Eukaryota</taxon>
        <taxon>Fungi</taxon>
        <taxon>Dikarya</taxon>
        <taxon>Basidiomycota</taxon>
        <taxon>Agaricomycotina</taxon>
        <taxon>Agaricomycetes</taxon>
        <taxon>Agaricomycetidae</taxon>
        <taxon>Agaricales</taxon>
        <taxon>Agaricineae</taxon>
        <taxon>Strophariaceae</taxon>
        <taxon>Psilocybe</taxon>
    </lineage>
</organism>
<name>A0A8H5BE03_9AGAR</name>
<dbReference type="Pfam" id="PF07927">
    <property type="entry name" value="HicA_toxin"/>
    <property type="match status" value="1"/>
</dbReference>
<feature type="compositionally biased region" description="Acidic residues" evidence="1">
    <location>
        <begin position="463"/>
        <end position="498"/>
    </location>
</feature>
<proteinExistence type="predicted"/>
<sequence>MPSQAKSSAQGLVPRERRDVFSKTNPVRQHNKGQKPTTSKALVLRNGKHGSRGTGELMLLGRMTGREKLDLLAENLMEESKKAIMSPLNLEKCLKMAESQYDAYIDDIADLREADTFRDIIEAEMKARADPNKDPRKTPSYIAKLVATRIHNSYMLASAWRIVSETLNGLAIDGLTDKNAKTKLKNDPALRARYLVLFDIVKVLVRMDQDRFSVLATTAPHYAKYFKLKSTEGKNPTEPEYVFDWKDLRDIANSFLDSIIIELCFPRGTYPKSMLYRILHDAVEESPKEAKRFPQALWDAVGDLSISIELQDLLEAPLLGPDAEAWKKEPREMPEEYEAWVDAQIFSEKASSQYASFKDMVYPLEKTKNRKYLDEMWTQIDKNYISASGLDINSLWHLEDAFNVRPQWTAFAVSKVSADDSDDEGPRHRPVPKKGQKEQKLLRLAGESDSNDSMPGLQSVSNSDDDDDDDDSESDYESDEGEYESEDAGYNTDDEDEIRELWKEAMQAARDADYLDAGEHPPEVNPFTEDDRKGNPFLKLLGSLRGRMFNASPKLKTEDTRTEPRAPTARRAFRATPSGAPKNVPTPANLKAQPAPTPAKYATPQAPTSPAAPKTQKATVEEVEDEDDIAAAAAKKKKKKSKKKKKPASTATEEPPASPPPSAQSMESPKTPAASALKPSLPSSASSFNASMASLSIDQPATAQSAHSYLRSLSLGGEKKVKSRPDHASLFSNSEKEKKGLFSSSKTKEKPAQEVDNNKAAQSWFNRLTKKTTGLMSQLLNAKEEVKGGRGDMKWEHFLRVMREMGFEYDPSTAGSSVRFDPPDKNDQPITFHKPHPDPTLTPSLVRQFGKRLQRKYGWSDEHIKKISGSAF</sequence>
<evidence type="ECO:0000313" key="3">
    <source>
        <dbReference type="Proteomes" id="UP000567179"/>
    </source>
</evidence>